<evidence type="ECO:0000313" key="3">
    <source>
        <dbReference type="Proteomes" id="UP000770717"/>
    </source>
</evidence>
<name>A0A8J6E596_ELECQ</name>
<dbReference type="Proteomes" id="UP000770717">
    <property type="component" value="Unassembled WGS sequence"/>
</dbReference>
<protein>
    <submittedName>
        <fullName evidence="2">Uncharacterized protein</fullName>
    </submittedName>
</protein>
<keyword evidence="3" id="KW-1185">Reference proteome</keyword>
<keyword evidence="1" id="KW-0175">Coiled coil</keyword>
<sequence>MHIQLQGLLTPRSSTEGHRILDSALGWEARLTEVRKDLKGGLRELGDLRRQYEALSAGSATENTKPTDIQEHLRMLESEERLEREKLQDRIRQLQKENLKLTERIIELQGEVQDLNMLQSDLRTAVSVAERFREEAQQKLEICERENQRLRSKG</sequence>
<comment type="caution">
    <text evidence="2">The sequence shown here is derived from an EMBL/GenBank/DDBJ whole genome shotgun (WGS) entry which is preliminary data.</text>
</comment>
<accession>A0A8J6E596</accession>
<dbReference type="OrthoDB" id="21607at2759"/>
<gene>
    <name evidence="2" type="ORF">GDO78_021585</name>
</gene>
<reference evidence="2" key="1">
    <citation type="thesis" date="2020" institute="ProQuest LLC" country="789 East Eisenhower Parkway, Ann Arbor, MI, USA">
        <title>Comparative Genomics and Chromosome Evolution.</title>
        <authorList>
            <person name="Mudd A.B."/>
        </authorList>
    </citation>
    <scope>NUCLEOTIDE SEQUENCE</scope>
    <source>
        <strain evidence="2">HN-11 Male</strain>
        <tissue evidence="2">Kidney and liver</tissue>
    </source>
</reference>
<proteinExistence type="predicted"/>
<evidence type="ECO:0000313" key="2">
    <source>
        <dbReference type="EMBL" id="KAG9463510.1"/>
    </source>
</evidence>
<evidence type="ECO:0000256" key="1">
    <source>
        <dbReference type="SAM" id="Coils"/>
    </source>
</evidence>
<dbReference type="AlphaFoldDB" id="A0A8J6E596"/>
<dbReference type="EMBL" id="WNTK01006587">
    <property type="protein sequence ID" value="KAG9463510.1"/>
    <property type="molecule type" value="Genomic_DNA"/>
</dbReference>
<organism evidence="2 3">
    <name type="scientific">Eleutherodactylus coqui</name>
    <name type="common">Puerto Rican coqui</name>
    <dbReference type="NCBI Taxonomy" id="57060"/>
    <lineage>
        <taxon>Eukaryota</taxon>
        <taxon>Metazoa</taxon>
        <taxon>Chordata</taxon>
        <taxon>Craniata</taxon>
        <taxon>Vertebrata</taxon>
        <taxon>Euteleostomi</taxon>
        <taxon>Amphibia</taxon>
        <taxon>Batrachia</taxon>
        <taxon>Anura</taxon>
        <taxon>Neobatrachia</taxon>
        <taxon>Hyloidea</taxon>
        <taxon>Eleutherodactylidae</taxon>
        <taxon>Eleutherodactylinae</taxon>
        <taxon>Eleutherodactylus</taxon>
        <taxon>Eleutherodactylus</taxon>
    </lineage>
</organism>
<feature type="coiled-coil region" evidence="1">
    <location>
        <begin position="77"/>
        <end position="153"/>
    </location>
</feature>